<evidence type="ECO:0000313" key="2">
    <source>
        <dbReference type="Proteomes" id="UP001227192"/>
    </source>
</evidence>
<reference evidence="1" key="2">
    <citation type="journal article" date="2016" name="Fungal Biol.">
        <title>Ochratoxin A production by Penicillium thymicola.</title>
        <authorList>
            <person name="Nguyen H.D.T."/>
            <person name="McMullin D.R."/>
            <person name="Ponomareva E."/>
            <person name="Riley R."/>
            <person name="Pomraning K.R."/>
            <person name="Baker S.E."/>
            <person name="Seifert K.A."/>
        </authorList>
    </citation>
    <scope>NUCLEOTIDE SEQUENCE</scope>
    <source>
        <strain evidence="1">DAOM 180753</strain>
    </source>
</reference>
<comment type="caution">
    <text evidence="1">The sequence shown here is derived from an EMBL/GenBank/DDBJ whole genome shotgun (WGS) entry which is preliminary data.</text>
</comment>
<evidence type="ECO:0000313" key="1">
    <source>
        <dbReference type="EMBL" id="KAJ9486016.1"/>
    </source>
</evidence>
<dbReference type="AlphaFoldDB" id="A0AAI9TEZ0"/>
<keyword evidence="2" id="KW-1185">Reference proteome</keyword>
<accession>A0AAI9TEZ0</accession>
<protein>
    <submittedName>
        <fullName evidence="1">Uncharacterized protein</fullName>
    </submittedName>
</protein>
<proteinExistence type="predicted"/>
<reference evidence="1" key="1">
    <citation type="submission" date="2015-06" db="EMBL/GenBank/DDBJ databases">
        <authorList>
            <person name="Nguyen H."/>
        </authorList>
    </citation>
    <scope>NUCLEOTIDE SEQUENCE</scope>
    <source>
        <strain evidence="1">DAOM 180753</strain>
    </source>
</reference>
<organism evidence="1 2">
    <name type="scientific">Penicillium thymicola</name>
    <dbReference type="NCBI Taxonomy" id="293382"/>
    <lineage>
        <taxon>Eukaryota</taxon>
        <taxon>Fungi</taxon>
        <taxon>Dikarya</taxon>
        <taxon>Ascomycota</taxon>
        <taxon>Pezizomycotina</taxon>
        <taxon>Eurotiomycetes</taxon>
        <taxon>Eurotiomycetidae</taxon>
        <taxon>Eurotiales</taxon>
        <taxon>Aspergillaceae</taxon>
        <taxon>Penicillium</taxon>
    </lineage>
</organism>
<dbReference type="EMBL" id="LACB01000233">
    <property type="protein sequence ID" value="KAJ9486016.1"/>
    <property type="molecule type" value="Genomic_DNA"/>
</dbReference>
<name>A0AAI9TEZ0_PENTH</name>
<sequence length="87" mass="9719">MTLLQLPNKSQRKGNSPLLIIPLHPSRLSSRAYRPLFSLRPLFNIPPPYRGQLCALPHTCLCRYLIGFLTKSTSESVLISAIGLIAF</sequence>
<gene>
    <name evidence="1" type="ORF">VN97_g7327</name>
</gene>
<dbReference type="Proteomes" id="UP001227192">
    <property type="component" value="Unassembled WGS sequence"/>
</dbReference>